<proteinExistence type="predicted"/>
<name>A0A0L0NYB7_CANAR</name>
<organism evidence="1 2">
    <name type="scientific">Candidozyma auris</name>
    <name type="common">Yeast</name>
    <name type="synonym">Candida auris</name>
    <dbReference type="NCBI Taxonomy" id="498019"/>
    <lineage>
        <taxon>Eukaryota</taxon>
        <taxon>Fungi</taxon>
        <taxon>Dikarya</taxon>
        <taxon>Ascomycota</taxon>
        <taxon>Saccharomycotina</taxon>
        <taxon>Pichiomycetes</taxon>
        <taxon>Metschnikowiaceae</taxon>
        <taxon>Candidozyma</taxon>
    </lineage>
</organism>
<evidence type="ECO:0000313" key="2">
    <source>
        <dbReference type="Proteomes" id="UP000037122"/>
    </source>
</evidence>
<dbReference type="AlphaFoldDB" id="A0A0L0NYB7"/>
<evidence type="ECO:0000313" key="1">
    <source>
        <dbReference type="EMBL" id="KND99181.1"/>
    </source>
</evidence>
<dbReference type="Proteomes" id="UP000037122">
    <property type="component" value="Unassembled WGS sequence"/>
</dbReference>
<dbReference type="EMBL" id="LGST01000026">
    <property type="protein sequence ID" value="KND99181.1"/>
    <property type="molecule type" value="Genomic_DNA"/>
</dbReference>
<gene>
    <name evidence="1" type="ORF">QG37_03978</name>
</gene>
<dbReference type="VEuPathDB" id="FungiDB:QG37_03978"/>
<sequence>MYCTGRIIFEGKHGTSESMVISKDRSDIFKRAFHTPYGGKQDRSDPNTELLAITLLAVVTD</sequence>
<accession>A0A0L0NYB7</accession>
<reference evidence="2" key="1">
    <citation type="journal article" date="2015" name="BMC Genomics">
        <title>Draft genome of a commonly misdiagnosed multidrug resistant pathogen Candida auris.</title>
        <authorList>
            <person name="Chatterjee S."/>
            <person name="Alampalli S.V."/>
            <person name="Nageshan R.K."/>
            <person name="Chettiar S.T."/>
            <person name="Joshi S."/>
            <person name="Tatu U.S."/>
        </authorList>
    </citation>
    <scope>NUCLEOTIDE SEQUENCE [LARGE SCALE GENOMIC DNA]</scope>
    <source>
        <strain evidence="2">6684</strain>
    </source>
</reference>
<comment type="caution">
    <text evidence="1">The sequence shown here is derived from an EMBL/GenBank/DDBJ whole genome shotgun (WGS) entry which is preliminary data.</text>
</comment>
<protein>
    <submittedName>
        <fullName evidence="1">Uncharacterized protein</fullName>
    </submittedName>
</protein>